<proteinExistence type="predicted"/>
<dbReference type="SUPFAM" id="SSF140959">
    <property type="entry name" value="Indolic compounds 2,3-dioxygenase-like"/>
    <property type="match status" value="1"/>
</dbReference>
<reference evidence="2" key="1">
    <citation type="submission" date="2018-07" db="EMBL/GenBank/DDBJ databases">
        <title>Streptacidiphilus bronchialis DSM 106435 chromosome.</title>
        <authorList>
            <person name="Batra D."/>
            <person name="Gulvik C.A."/>
        </authorList>
    </citation>
    <scope>NUCLEOTIDE SEQUENCE [LARGE SCALE GENOMIC DNA]</scope>
    <source>
        <strain evidence="2">DSM 106435</strain>
    </source>
</reference>
<evidence type="ECO:0000313" key="2">
    <source>
        <dbReference type="Proteomes" id="UP000249340"/>
    </source>
</evidence>
<accession>A0A345T4J9</accession>
<dbReference type="EMBL" id="CP031264">
    <property type="protein sequence ID" value="AXI80904.1"/>
    <property type="molecule type" value="Genomic_DNA"/>
</dbReference>
<dbReference type="RefSeq" id="WP_111490699.1">
    <property type="nucleotide sequence ID" value="NZ_CP031264.1"/>
</dbReference>
<dbReference type="Gene3D" id="1.20.58.480">
    <property type="match status" value="2"/>
</dbReference>
<dbReference type="OrthoDB" id="4444951at2"/>
<sequence>MSTAVRSAPQTIRDWSRAVDGIGPGSPAPAFPFAEATAAVRAHGTAELPAELAEALVDAARTARTRAGEPPDESWFTDRWLRSATMTATATQSYEAYTMCGLFEQYCRSGPAGYQQHARLLSAALTADLIRHELDAAPSDRPDARTAAATRLTGDLCQAIRPGGAPPRPLGHDAALRLCTRLIHRLCRTQPPVLRRIVDCTPLPATTEPDEYLFTRSVQIMEVLSAVAAEQAGEARNRGPHQPSGLPPRLHALADTLRHATRLFHLLCTLDAGQFAHIRDATYGTGALQSPAFAALERCCRGEQALRPETLEAVPLDRSPLPEIPLRQALAALRTRLDPEAAARLDEAVTAVDTAWVRWKRTHRGVARRIIGDVPGTGGTDGLSYLNRHLDTPLLTHHD</sequence>
<organism evidence="1 2">
    <name type="scientific">Peterkaempfera bronchialis</name>
    <dbReference type="NCBI Taxonomy" id="2126346"/>
    <lineage>
        <taxon>Bacteria</taxon>
        <taxon>Bacillati</taxon>
        <taxon>Actinomycetota</taxon>
        <taxon>Actinomycetes</taxon>
        <taxon>Kitasatosporales</taxon>
        <taxon>Streptomycetaceae</taxon>
        <taxon>Peterkaempfera</taxon>
    </lineage>
</organism>
<dbReference type="AlphaFoldDB" id="A0A345T4J9"/>
<evidence type="ECO:0000313" key="1">
    <source>
        <dbReference type="EMBL" id="AXI80904.1"/>
    </source>
</evidence>
<dbReference type="Proteomes" id="UP000249340">
    <property type="component" value="Chromosome"/>
</dbReference>
<dbReference type="GO" id="GO:0020037">
    <property type="term" value="F:heme binding"/>
    <property type="evidence" value="ECO:0007669"/>
    <property type="project" value="InterPro"/>
</dbReference>
<gene>
    <name evidence="1" type="ORF">C7M71_029510</name>
</gene>
<dbReference type="GO" id="GO:0046872">
    <property type="term" value="F:metal ion binding"/>
    <property type="evidence" value="ECO:0007669"/>
    <property type="project" value="InterPro"/>
</dbReference>
<dbReference type="InterPro" id="IPR037217">
    <property type="entry name" value="Trp/Indoleamine_2_3_dOase-like"/>
</dbReference>
<dbReference type="GO" id="GO:0019441">
    <property type="term" value="P:L-tryptophan catabolic process to kynurenine"/>
    <property type="evidence" value="ECO:0007669"/>
    <property type="project" value="InterPro"/>
</dbReference>
<protein>
    <recommendedName>
        <fullName evidence="3">Tryptophan 2,3-dioxygenase</fullName>
    </recommendedName>
</protein>
<evidence type="ECO:0008006" key="3">
    <source>
        <dbReference type="Google" id="ProtNLM"/>
    </source>
</evidence>
<keyword evidence="2" id="KW-1185">Reference proteome</keyword>
<dbReference type="KEGG" id="stri:C7M71_029510"/>
<name>A0A345T4J9_9ACTN</name>